<dbReference type="RefSeq" id="WP_093258428.1">
    <property type="nucleotide sequence ID" value="NZ_FNKK01000002.1"/>
</dbReference>
<protein>
    <submittedName>
        <fullName evidence="1">Fe-S cluster assembly iron-binding protein IscA</fullName>
    </submittedName>
</protein>
<evidence type="ECO:0000313" key="1">
    <source>
        <dbReference type="EMBL" id="SDQ65795.1"/>
    </source>
</evidence>
<dbReference type="AlphaFoldDB" id="A0A1H1CNF2"/>
<name>A0A1H1CNF2_9ACTN</name>
<evidence type="ECO:0000313" key="2">
    <source>
        <dbReference type="Proteomes" id="UP000217103"/>
    </source>
</evidence>
<dbReference type="EMBL" id="FNKK01000002">
    <property type="protein sequence ID" value="SDQ65795.1"/>
    <property type="molecule type" value="Genomic_DNA"/>
</dbReference>
<organism evidence="1 2">
    <name type="scientific">Thermostaphylospora chromogena</name>
    <dbReference type="NCBI Taxonomy" id="35622"/>
    <lineage>
        <taxon>Bacteria</taxon>
        <taxon>Bacillati</taxon>
        <taxon>Actinomycetota</taxon>
        <taxon>Actinomycetes</taxon>
        <taxon>Streptosporangiales</taxon>
        <taxon>Thermomonosporaceae</taxon>
        <taxon>Thermostaphylospora</taxon>
    </lineage>
</organism>
<dbReference type="SUPFAM" id="SSF89360">
    <property type="entry name" value="HesB-like domain"/>
    <property type="match status" value="1"/>
</dbReference>
<dbReference type="InterPro" id="IPR035903">
    <property type="entry name" value="HesB-like_dom_sf"/>
</dbReference>
<accession>A0A1H1CNF2</accession>
<proteinExistence type="predicted"/>
<reference evidence="1 2" key="1">
    <citation type="submission" date="2016-10" db="EMBL/GenBank/DDBJ databases">
        <authorList>
            <person name="de Groot N.N."/>
        </authorList>
    </citation>
    <scope>NUCLEOTIDE SEQUENCE [LARGE SCALE GENOMIC DNA]</scope>
    <source>
        <strain evidence="1 2">DSM 43794</strain>
    </source>
</reference>
<dbReference type="Proteomes" id="UP000217103">
    <property type="component" value="Unassembled WGS sequence"/>
</dbReference>
<dbReference type="Gene3D" id="2.60.300.12">
    <property type="entry name" value="HesB-like domain"/>
    <property type="match status" value="1"/>
</dbReference>
<sequence>MLALTDSAVQAIRDLMVGEDLPQEAGLRIAAKADEAGSLELFLASSPQPGDEVIERDDARVFLDPEAASLLSDRALDAVASESGTRPSFRLTRP</sequence>
<dbReference type="STRING" id="35622.SAMN04489764_1567"/>
<gene>
    <name evidence="1" type="ORF">SAMN04489764_1567</name>
</gene>
<keyword evidence="2" id="KW-1185">Reference proteome</keyword>
<dbReference type="OrthoDB" id="4868950at2"/>